<dbReference type="InterPro" id="IPR016169">
    <property type="entry name" value="FAD-bd_PCMH_sub2"/>
</dbReference>
<dbReference type="AlphaFoldDB" id="A0A8T0GZZ9"/>
<keyword evidence="2" id="KW-1185">Reference proteome</keyword>
<accession>A0A8T0GZZ9</accession>
<evidence type="ECO:0000313" key="1">
    <source>
        <dbReference type="EMBL" id="KAG0565421.1"/>
    </source>
</evidence>
<proteinExistence type="predicted"/>
<dbReference type="Gene3D" id="3.30.465.10">
    <property type="match status" value="1"/>
</dbReference>
<name>A0A8T0GZZ9_CERPU</name>
<reference evidence="1" key="1">
    <citation type="submission" date="2020-06" db="EMBL/GenBank/DDBJ databases">
        <title>WGS assembly of Ceratodon purpureus strain R40.</title>
        <authorList>
            <person name="Carey S.B."/>
            <person name="Jenkins J."/>
            <person name="Shu S."/>
            <person name="Lovell J.T."/>
            <person name="Sreedasyam A."/>
            <person name="Maumus F."/>
            <person name="Tiley G.P."/>
            <person name="Fernandez-Pozo N."/>
            <person name="Barry K."/>
            <person name="Chen C."/>
            <person name="Wang M."/>
            <person name="Lipzen A."/>
            <person name="Daum C."/>
            <person name="Saski C.A."/>
            <person name="Payton A.C."/>
            <person name="Mcbreen J.C."/>
            <person name="Conrad R.E."/>
            <person name="Kollar L.M."/>
            <person name="Olsson S."/>
            <person name="Huttunen S."/>
            <person name="Landis J.B."/>
            <person name="Wickett N.J."/>
            <person name="Johnson M.G."/>
            <person name="Rensing S.A."/>
            <person name="Grimwood J."/>
            <person name="Schmutz J."/>
            <person name="Mcdaniel S.F."/>
        </authorList>
    </citation>
    <scope>NUCLEOTIDE SEQUENCE</scope>
    <source>
        <strain evidence="1">R40</strain>
    </source>
</reference>
<protein>
    <submittedName>
        <fullName evidence="1">Uncharacterized protein</fullName>
    </submittedName>
</protein>
<dbReference type="InterPro" id="IPR036318">
    <property type="entry name" value="FAD-bd_PCMH-like_sf"/>
</dbReference>
<dbReference type="GO" id="GO:0050660">
    <property type="term" value="F:flavin adenine dinucleotide binding"/>
    <property type="evidence" value="ECO:0007669"/>
    <property type="project" value="InterPro"/>
</dbReference>
<comment type="caution">
    <text evidence="1">The sequence shown here is derived from an EMBL/GenBank/DDBJ whole genome shotgun (WGS) entry which is preliminary data.</text>
</comment>
<dbReference type="Proteomes" id="UP000822688">
    <property type="component" value="Chromosome 8"/>
</dbReference>
<organism evidence="1 2">
    <name type="scientific">Ceratodon purpureus</name>
    <name type="common">Fire moss</name>
    <name type="synonym">Dicranum purpureum</name>
    <dbReference type="NCBI Taxonomy" id="3225"/>
    <lineage>
        <taxon>Eukaryota</taxon>
        <taxon>Viridiplantae</taxon>
        <taxon>Streptophyta</taxon>
        <taxon>Embryophyta</taxon>
        <taxon>Bryophyta</taxon>
        <taxon>Bryophytina</taxon>
        <taxon>Bryopsida</taxon>
        <taxon>Dicranidae</taxon>
        <taxon>Pseudoditrichales</taxon>
        <taxon>Ditrichaceae</taxon>
        <taxon>Ceratodon</taxon>
    </lineage>
</organism>
<sequence>MVGDCCWCAPAVRIFLSTRDYASVVYIDKEANTVTAQAGIQLRELVNQLADARFSLLQDPY</sequence>
<gene>
    <name evidence="1" type="ORF">KC19_8G189200</name>
</gene>
<evidence type="ECO:0000313" key="2">
    <source>
        <dbReference type="Proteomes" id="UP000822688"/>
    </source>
</evidence>
<dbReference type="SUPFAM" id="SSF56176">
    <property type="entry name" value="FAD-binding/transporter-associated domain-like"/>
    <property type="match status" value="1"/>
</dbReference>
<dbReference type="EMBL" id="CM026429">
    <property type="protein sequence ID" value="KAG0565421.1"/>
    <property type="molecule type" value="Genomic_DNA"/>
</dbReference>